<organism evidence="3">
    <name type="scientific">Anopheles marajoara</name>
    <dbReference type="NCBI Taxonomy" id="58244"/>
    <lineage>
        <taxon>Eukaryota</taxon>
        <taxon>Metazoa</taxon>
        <taxon>Ecdysozoa</taxon>
        <taxon>Arthropoda</taxon>
        <taxon>Hexapoda</taxon>
        <taxon>Insecta</taxon>
        <taxon>Pterygota</taxon>
        <taxon>Neoptera</taxon>
        <taxon>Endopterygota</taxon>
        <taxon>Diptera</taxon>
        <taxon>Nematocera</taxon>
        <taxon>Culicoidea</taxon>
        <taxon>Culicidae</taxon>
        <taxon>Anophelinae</taxon>
        <taxon>Anopheles</taxon>
    </lineage>
</organism>
<feature type="compositionally biased region" description="Basic and acidic residues" evidence="1">
    <location>
        <begin position="32"/>
        <end position="48"/>
    </location>
</feature>
<evidence type="ECO:0000256" key="1">
    <source>
        <dbReference type="SAM" id="MobiDB-lite"/>
    </source>
</evidence>
<feature type="signal peptide" evidence="2">
    <location>
        <begin position="1"/>
        <end position="22"/>
    </location>
</feature>
<evidence type="ECO:0000256" key="2">
    <source>
        <dbReference type="SAM" id="SignalP"/>
    </source>
</evidence>
<name>A0A2M4CC92_9DIPT</name>
<keyword evidence="2" id="KW-0732">Signal</keyword>
<proteinExistence type="predicted"/>
<evidence type="ECO:0000313" key="3">
    <source>
        <dbReference type="EMBL" id="MBW62950.1"/>
    </source>
</evidence>
<protein>
    <submittedName>
        <fullName evidence="3">Putative secreted protein</fullName>
    </submittedName>
</protein>
<accession>A0A2M4CC92</accession>
<feature type="region of interest" description="Disordered" evidence="1">
    <location>
        <begin position="26"/>
        <end position="48"/>
    </location>
</feature>
<dbReference type="EMBL" id="GGFJ01013809">
    <property type="protein sequence ID" value="MBW62950.1"/>
    <property type="molecule type" value="Transcribed_RNA"/>
</dbReference>
<sequence>MQTYEPFLLLVLLLHLLPTTSSSLSGLRRGIQAREESERERERKRDTHTQNLITIIRRTYDRRSTTLQIVLGTEPPV</sequence>
<reference evidence="3" key="1">
    <citation type="submission" date="2018-01" db="EMBL/GenBank/DDBJ databases">
        <title>An insight into the sialome of Amazonian anophelines.</title>
        <authorList>
            <person name="Ribeiro J.M."/>
            <person name="Scarpassa V."/>
            <person name="Calvo E."/>
        </authorList>
    </citation>
    <scope>NUCLEOTIDE SEQUENCE</scope>
    <source>
        <tissue evidence="3">Salivary glands</tissue>
    </source>
</reference>
<feature type="chain" id="PRO_5014766436" evidence="2">
    <location>
        <begin position="23"/>
        <end position="77"/>
    </location>
</feature>
<dbReference type="AlphaFoldDB" id="A0A2M4CC92"/>